<dbReference type="KEGG" id="tre:TRIREDRAFT_73101"/>
<dbReference type="InterPro" id="IPR000757">
    <property type="entry name" value="Beta-glucanase-like"/>
</dbReference>
<evidence type="ECO:0000313" key="4">
    <source>
        <dbReference type="Proteomes" id="UP000008984"/>
    </source>
</evidence>
<gene>
    <name evidence="3" type="ORF">TRIREDRAFT_73101</name>
</gene>
<dbReference type="EMBL" id="GL985105">
    <property type="protein sequence ID" value="EGR44081.1"/>
    <property type="molecule type" value="Genomic_DNA"/>
</dbReference>
<dbReference type="PROSITE" id="PS51762">
    <property type="entry name" value="GH16_2"/>
    <property type="match status" value="1"/>
</dbReference>
<dbReference type="eggNOG" id="ENOG502RJ39">
    <property type="taxonomic scope" value="Eukaryota"/>
</dbReference>
<name>G0RXL2_HYPJQ</name>
<organism evidence="4">
    <name type="scientific">Hypocrea jecorina (strain QM6a)</name>
    <name type="common">Trichoderma reesei</name>
    <dbReference type="NCBI Taxonomy" id="431241"/>
    <lineage>
        <taxon>Eukaryota</taxon>
        <taxon>Fungi</taxon>
        <taxon>Dikarya</taxon>
        <taxon>Ascomycota</taxon>
        <taxon>Pezizomycotina</taxon>
        <taxon>Sordariomycetes</taxon>
        <taxon>Hypocreomycetidae</taxon>
        <taxon>Hypocreales</taxon>
        <taxon>Hypocreaceae</taxon>
        <taxon>Trichoderma</taxon>
    </lineage>
</organism>
<dbReference type="Proteomes" id="UP000008984">
    <property type="component" value="Unassembled WGS sequence"/>
</dbReference>
<dbReference type="CDD" id="cd00413">
    <property type="entry name" value="Glyco_hydrolase_16"/>
    <property type="match status" value="1"/>
</dbReference>
<dbReference type="RefSeq" id="XP_006969974.1">
    <property type="nucleotide sequence ID" value="XM_006969912.1"/>
</dbReference>
<dbReference type="GeneID" id="18488181"/>
<dbReference type="VEuPathDB" id="FungiDB:TRIREDRAFT_73101"/>
<reference evidence="3 4" key="1">
    <citation type="journal article" date="2008" name="Nat. Biotechnol.">
        <title>Genome sequencing and analysis of the biomass-degrading fungus Trichoderma reesei (syn. Hypocrea jecorina).</title>
        <authorList>
            <person name="Martinez D."/>
            <person name="Berka R.M."/>
            <person name="Henrissat B."/>
            <person name="Saloheimo M."/>
            <person name="Arvas M."/>
            <person name="Baker S.E."/>
            <person name="Chapman J."/>
            <person name="Chertkov O."/>
            <person name="Coutinho P.M."/>
            <person name="Cullen D."/>
            <person name="Danchin E.G."/>
            <person name="Grigoriev I.V."/>
            <person name="Harris P."/>
            <person name="Jackson M."/>
            <person name="Kubicek C.P."/>
            <person name="Han C.S."/>
            <person name="Ho I."/>
            <person name="Larrondo L.F."/>
            <person name="de Leon A.L."/>
            <person name="Magnuson J.K."/>
            <person name="Merino S."/>
            <person name="Misra M."/>
            <person name="Nelson B."/>
            <person name="Putnam N."/>
            <person name="Robbertse B."/>
            <person name="Salamov A.A."/>
            <person name="Schmoll M."/>
            <person name="Terry A."/>
            <person name="Thayer N."/>
            <person name="Westerholm-Parvinen A."/>
            <person name="Schoch C.L."/>
            <person name="Yao J."/>
            <person name="Barabote R."/>
            <person name="Nelson M.A."/>
            <person name="Detter C."/>
            <person name="Bruce D."/>
            <person name="Kuske C.R."/>
            <person name="Xie G."/>
            <person name="Richardson P."/>
            <person name="Rokhsar D.S."/>
            <person name="Lucas S.M."/>
            <person name="Rubin E.M."/>
            <person name="Dunn-Coleman N."/>
            <person name="Ward M."/>
            <person name="Brettin T.S."/>
        </authorList>
    </citation>
    <scope>NUCLEOTIDE SEQUENCE [LARGE SCALE GENOMIC DNA]</scope>
    <source>
        <strain evidence="3 4">QM6a</strain>
    </source>
</reference>
<dbReference type="OrthoDB" id="25131at2759"/>
<dbReference type="PANTHER" id="PTHR10963:SF55">
    <property type="entry name" value="GLYCOSIDE HYDROLASE FAMILY 16 PROTEIN"/>
    <property type="match status" value="1"/>
</dbReference>
<dbReference type="PANTHER" id="PTHR10963">
    <property type="entry name" value="GLYCOSYL HYDROLASE-RELATED"/>
    <property type="match status" value="1"/>
</dbReference>
<keyword evidence="3" id="KW-0378">Hydrolase</keyword>
<dbReference type="SUPFAM" id="SSF49899">
    <property type="entry name" value="Concanavalin A-like lectins/glucanases"/>
    <property type="match status" value="1"/>
</dbReference>
<dbReference type="Pfam" id="PF00722">
    <property type="entry name" value="Glyco_hydro_16"/>
    <property type="match status" value="1"/>
</dbReference>
<dbReference type="InterPro" id="IPR013320">
    <property type="entry name" value="ConA-like_dom_sf"/>
</dbReference>
<protein>
    <submittedName>
        <fullName evidence="3">Glycoside hydrolase family 16</fullName>
    </submittedName>
</protein>
<dbReference type="AlphaFoldDB" id="G0RXL2"/>
<dbReference type="InterPro" id="IPR050546">
    <property type="entry name" value="Glycosyl_Hydrlase_16"/>
</dbReference>
<evidence type="ECO:0000313" key="3">
    <source>
        <dbReference type="EMBL" id="EGR44081.1"/>
    </source>
</evidence>
<comment type="similarity">
    <text evidence="1">Belongs to the glycosyl hydrolase 16 family.</text>
</comment>
<feature type="domain" description="GH16" evidence="2">
    <location>
        <begin position="25"/>
        <end position="237"/>
    </location>
</feature>
<keyword evidence="4" id="KW-1185">Reference proteome</keyword>
<dbReference type="HOGENOM" id="CLU_1170785_0_0_1"/>
<dbReference type="GO" id="GO:0005975">
    <property type="term" value="P:carbohydrate metabolic process"/>
    <property type="evidence" value="ECO:0007669"/>
    <property type="project" value="InterPro"/>
</dbReference>
<dbReference type="Gene3D" id="2.60.120.200">
    <property type="match status" value="1"/>
</dbReference>
<dbReference type="GO" id="GO:0004553">
    <property type="term" value="F:hydrolase activity, hydrolyzing O-glycosyl compounds"/>
    <property type="evidence" value="ECO:0007669"/>
    <property type="project" value="InterPro"/>
</dbReference>
<evidence type="ECO:0000256" key="1">
    <source>
        <dbReference type="ARBA" id="ARBA00006865"/>
    </source>
</evidence>
<accession>G0RXL2</accession>
<sequence>MAKILRTSDQPIFECPGKSCLKSSVTYSSFSMAETQSLNFVDDCTTFNSGLWKTANWRMGLGSVLAANVSPSGGGVLNFEIPMGTHDGGEIVSKAQYPFGQVAAQFKVPNLPGVISSIFMYQGTSTSDEIDIEVYLNRGRWEVAFTVYRLGVKSWSKGYFPPWNPSSEYFDYVIDYQEDAISFYANNEMVAQYASPSKQPVHPMNIQLNAWFPEWLEGKSASATRYLQVNQISFTQP</sequence>
<proteinExistence type="inferred from homology"/>
<evidence type="ECO:0000259" key="2">
    <source>
        <dbReference type="PROSITE" id="PS51762"/>
    </source>
</evidence>